<dbReference type="Gene3D" id="2.60.120.10">
    <property type="entry name" value="Jelly Rolls"/>
    <property type="match status" value="1"/>
</dbReference>
<keyword evidence="3" id="KW-1185">Reference proteome</keyword>
<dbReference type="AlphaFoldDB" id="A0A286UMT5"/>
<evidence type="ECO:0000313" key="2">
    <source>
        <dbReference type="EMBL" id="PAV20927.1"/>
    </source>
</evidence>
<dbReference type="InterPro" id="IPR014710">
    <property type="entry name" value="RmlC-like_jellyroll"/>
</dbReference>
<dbReference type="PROSITE" id="PS51184">
    <property type="entry name" value="JMJC"/>
    <property type="match status" value="1"/>
</dbReference>
<dbReference type="Pfam" id="PF13621">
    <property type="entry name" value="Cupin_8"/>
    <property type="match status" value="1"/>
</dbReference>
<feature type="domain" description="JmjC" evidence="1">
    <location>
        <begin position="133"/>
        <end position="316"/>
    </location>
</feature>
<protein>
    <submittedName>
        <fullName evidence="2">Clavaminate synthase</fullName>
    </submittedName>
</protein>
<dbReference type="InterPro" id="IPR003347">
    <property type="entry name" value="JmjC_dom"/>
</dbReference>
<organism evidence="2 3">
    <name type="scientific">Pyrrhoderma noxium</name>
    <dbReference type="NCBI Taxonomy" id="2282107"/>
    <lineage>
        <taxon>Eukaryota</taxon>
        <taxon>Fungi</taxon>
        <taxon>Dikarya</taxon>
        <taxon>Basidiomycota</taxon>
        <taxon>Agaricomycotina</taxon>
        <taxon>Agaricomycetes</taxon>
        <taxon>Hymenochaetales</taxon>
        <taxon>Hymenochaetaceae</taxon>
        <taxon>Pyrrhoderma</taxon>
    </lineage>
</organism>
<dbReference type="STRING" id="2282107.A0A286UMT5"/>
<dbReference type="PANTHER" id="PTHR12461:SF99">
    <property type="entry name" value="BIFUNCTIONAL PEPTIDASE AND (3S)-LYSYL HYDROXYLASE JMJD7"/>
    <property type="match status" value="1"/>
</dbReference>
<evidence type="ECO:0000313" key="3">
    <source>
        <dbReference type="Proteomes" id="UP000217199"/>
    </source>
</evidence>
<evidence type="ECO:0000259" key="1">
    <source>
        <dbReference type="PROSITE" id="PS51184"/>
    </source>
</evidence>
<dbReference type="InterPro" id="IPR041667">
    <property type="entry name" value="Cupin_8"/>
</dbReference>
<comment type="caution">
    <text evidence="2">The sequence shown here is derived from an EMBL/GenBank/DDBJ whole genome shotgun (WGS) entry which is preliminary data.</text>
</comment>
<dbReference type="SUPFAM" id="SSF51197">
    <property type="entry name" value="Clavaminate synthase-like"/>
    <property type="match status" value="1"/>
</dbReference>
<gene>
    <name evidence="2" type="ORF">PNOK_0355400</name>
</gene>
<dbReference type="SMART" id="SM00558">
    <property type="entry name" value="JmjC"/>
    <property type="match status" value="1"/>
</dbReference>
<dbReference type="Proteomes" id="UP000217199">
    <property type="component" value="Unassembled WGS sequence"/>
</dbReference>
<proteinExistence type="predicted"/>
<sequence length="327" mass="36980">MTSGYRLDLLKKVARDYQELNGVHIDTLYNPSSIDFLRSVRIGRPVIIKGFSPPALDKWDDEYLIEKMGERPVSVAVTPNGNADAIVDDANGRKYFTEPHTEKITIKELLDQLSSNSKSSKPANLATYYLQSQNGNMYTATNDEPQSEFEPLLEDVPSDVPWATEGLGIFPDAVNVWIGDERSVTSVHSDPYENVYTVIRGKKHFTLFPPTEGWCLKEKMYPHARYYRENNSSPFSLVPSPPSVAPVRWSSIRDPLNPEELPPEACPIQVTISEGDTLYLPVGWWHHVRQSGVTIALNWWYDMEAKGMGWVMLNFLRGESEDVPDGN</sequence>
<name>A0A286UMT5_9AGAM</name>
<reference evidence="2 3" key="1">
    <citation type="journal article" date="2017" name="Mol. Ecol.">
        <title>Comparative and population genomic landscape of Phellinus noxius: A hypervariable fungus causing root rot in trees.</title>
        <authorList>
            <person name="Chung C.L."/>
            <person name="Lee T.J."/>
            <person name="Akiba M."/>
            <person name="Lee H.H."/>
            <person name="Kuo T.H."/>
            <person name="Liu D."/>
            <person name="Ke H.M."/>
            <person name="Yokoi T."/>
            <person name="Roa M.B."/>
            <person name="Lu M.J."/>
            <person name="Chang Y.Y."/>
            <person name="Ann P.J."/>
            <person name="Tsai J.N."/>
            <person name="Chen C.Y."/>
            <person name="Tzean S.S."/>
            <person name="Ota Y."/>
            <person name="Hattori T."/>
            <person name="Sahashi N."/>
            <person name="Liou R.F."/>
            <person name="Kikuchi T."/>
            <person name="Tsai I.J."/>
        </authorList>
    </citation>
    <scope>NUCLEOTIDE SEQUENCE [LARGE SCALE GENOMIC DNA]</scope>
    <source>
        <strain evidence="2 3">FFPRI411160</strain>
    </source>
</reference>
<dbReference type="PANTHER" id="PTHR12461">
    <property type="entry name" value="HYPOXIA-INDUCIBLE FACTOR 1 ALPHA INHIBITOR-RELATED"/>
    <property type="match status" value="1"/>
</dbReference>
<accession>A0A286UMT5</accession>
<dbReference type="InParanoid" id="A0A286UMT5"/>
<dbReference type="EMBL" id="NBII01000003">
    <property type="protein sequence ID" value="PAV20927.1"/>
    <property type="molecule type" value="Genomic_DNA"/>
</dbReference>
<dbReference type="OrthoDB" id="424465at2759"/>